<feature type="domain" description="Double-GTPase 2" evidence="1">
    <location>
        <begin position="2"/>
        <end position="190"/>
    </location>
</feature>
<evidence type="ECO:0000259" key="1">
    <source>
        <dbReference type="Pfam" id="PF19993"/>
    </source>
</evidence>
<dbReference type="EMBL" id="JXSQ01000047">
    <property type="protein sequence ID" value="KIP51309.1"/>
    <property type="molecule type" value="Genomic_DNA"/>
</dbReference>
<reference evidence="2 3" key="1">
    <citation type="submission" date="2015-01" db="EMBL/GenBank/DDBJ databases">
        <title>Draft genome sequence of Leucobacter komagatae strain VKM ST2845.</title>
        <authorList>
            <person name="Karlyshev A.V."/>
            <person name="Kudryashova E.B."/>
        </authorList>
    </citation>
    <scope>NUCLEOTIDE SEQUENCE [LARGE SCALE GENOMIC DNA]</scope>
    <source>
        <strain evidence="2 3">VKM ST2845</strain>
    </source>
</reference>
<dbReference type="Proteomes" id="UP000032120">
    <property type="component" value="Unassembled WGS sequence"/>
</dbReference>
<dbReference type="InterPro" id="IPR045528">
    <property type="entry name" value="DO-GTPase2"/>
</dbReference>
<accession>A0A0D0II06</accession>
<dbReference type="InterPro" id="IPR027417">
    <property type="entry name" value="P-loop_NTPase"/>
</dbReference>
<comment type="caution">
    <text evidence="2">The sequence shown here is derived from an EMBL/GenBank/DDBJ whole genome shotgun (WGS) entry which is preliminary data.</text>
</comment>
<dbReference type="AlphaFoldDB" id="A0A0D0II06"/>
<gene>
    <name evidence="2" type="ORF">SD72_16205</name>
</gene>
<organism evidence="2 3">
    <name type="scientific">Leucobacter komagatae</name>
    <dbReference type="NCBI Taxonomy" id="55969"/>
    <lineage>
        <taxon>Bacteria</taxon>
        <taxon>Bacillati</taxon>
        <taxon>Actinomycetota</taxon>
        <taxon>Actinomycetes</taxon>
        <taxon>Micrococcales</taxon>
        <taxon>Microbacteriaceae</taxon>
        <taxon>Leucobacter</taxon>
    </lineage>
</organism>
<sequence>MAVFGAAGSGKTVLLSSFYGAAVERQISGTDRFDVLAEDAGQRTSLYQNYLGMKKSGLVPIQTRYDNPSYAFAVSKRKGTQARSGQAAQDLRLVWHDYPGEWFEREPRDADEARRRTDTFRTLLTADVAVLLVDGQRLLDNAGEEERYLKALLNSFGTALQSLRADLLDDGKPLVTFPRIWLLALSKSDLLPDMDALELRELVLEKVGGEVNEFRSILRSFIEAPDALSFGDDFVLLSSAKFEPGKIEVATRVGLDLLLPIAAMLPFSRYVRWALVKRKGSEVALHLVRNAAPLAVLLNKIKLPGVLVKLGGPIAALVALLGPNLAKIALDLAEGKAQDFYDEAAKNHDFVASTLAGFQLDLDHGVEKKVLLRSPE</sequence>
<dbReference type="SUPFAM" id="SSF52540">
    <property type="entry name" value="P-loop containing nucleoside triphosphate hydrolases"/>
    <property type="match status" value="1"/>
</dbReference>
<dbReference type="OrthoDB" id="4476065at2"/>
<name>A0A0D0II06_9MICO</name>
<keyword evidence="3" id="KW-1185">Reference proteome</keyword>
<proteinExistence type="predicted"/>
<protein>
    <submittedName>
        <fullName evidence="2">ATP/GTP-binding protein</fullName>
    </submittedName>
</protein>
<dbReference type="Gene3D" id="3.40.50.300">
    <property type="entry name" value="P-loop containing nucleotide triphosphate hydrolases"/>
    <property type="match status" value="1"/>
</dbReference>
<dbReference type="Pfam" id="PF19993">
    <property type="entry name" value="DO-GTPase2"/>
    <property type="match status" value="1"/>
</dbReference>
<evidence type="ECO:0000313" key="2">
    <source>
        <dbReference type="EMBL" id="KIP51309.1"/>
    </source>
</evidence>
<evidence type="ECO:0000313" key="3">
    <source>
        <dbReference type="Proteomes" id="UP000032120"/>
    </source>
</evidence>